<protein>
    <recommendedName>
        <fullName evidence="2">ENTH domain-containing protein</fullName>
    </recommendedName>
</protein>
<feature type="region of interest" description="Disordered" evidence="1">
    <location>
        <begin position="220"/>
        <end position="283"/>
    </location>
</feature>
<accession>A0AAW0PBM2</accession>
<feature type="region of interest" description="Disordered" evidence="1">
    <location>
        <begin position="170"/>
        <end position="190"/>
    </location>
</feature>
<dbReference type="InterPro" id="IPR013809">
    <property type="entry name" value="ENTH"/>
</dbReference>
<feature type="compositionally biased region" description="Basic and acidic residues" evidence="1">
    <location>
        <begin position="173"/>
        <end position="187"/>
    </location>
</feature>
<feature type="region of interest" description="Disordered" evidence="1">
    <location>
        <begin position="459"/>
        <end position="482"/>
    </location>
</feature>
<dbReference type="GO" id="GO:0030125">
    <property type="term" value="C:clathrin vesicle coat"/>
    <property type="evidence" value="ECO:0007669"/>
    <property type="project" value="TreeGrafter"/>
</dbReference>
<dbReference type="GO" id="GO:0006897">
    <property type="term" value="P:endocytosis"/>
    <property type="evidence" value="ECO:0007669"/>
    <property type="project" value="TreeGrafter"/>
</dbReference>
<dbReference type="EMBL" id="JBBPFD010000006">
    <property type="protein sequence ID" value="KAK7922578.1"/>
    <property type="molecule type" value="Genomic_DNA"/>
</dbReference>
<dbReference type="PANTHER" id="PTHR12276:SF45">
    <property type="entry name" value="CLATHRIN INTERACTOR 1"/>
    <property type="match status" value="1"/>
</dbReference>
<dbReference type="GO" id="GO:0005768">
    <property type="term" value="C:endosome"/>
    <property type="evidence" value="ECO:0007669"/>
    <property type="project" value="TreeGrafter"/>
</dbReference>
<dbReference type="SMART" id="SM00273">
    <property type="entry name" value="ENTH"/>
    <property type="match status" value="1"/>
</dbReference>
<dbReference type="Proteomes" id="UP001460270">
    <property type="component" value="Unassembled WGS sequence"/>
</dbReference>
<dbReference type="Gene3D" id="1.25.40.90">
    <property type="match status" value="1"/>
</dbReference>
<feature type="compositionally biased region" description="Low complexity" evidence="1">
    <location>
        <begin position="267"/>
        <end position="283"/>
    </location>
</feature>
<evidence type="ECO:0000313" key="3">
    <source>
        <dbReference type="EMBL" id="KAK7922578.1"/>
    </source>
</evidence>
<dbReference type="PROSITE" id="PS50942">
    <property type="entry name" value="ENTH"/>
    <property type="match status" value="1"/>
</dbReference>
<dbReference type="FunFam" id="1.25.40.90:FF:000006">
    <property type="entry name" value="Clathrin interactor 1"/>
    <property type="match status" value="1"/>
</dbReference>
<feature type="region of interest" description="Disordered" evidence="1">
    <location>
        <begin position="414"/>
        <end position="446"/>
    </location>
</feature>
<dbReference type="GO" id="GO:0005886">
    <property type="term" value="C:plasma membrane"/>
    <property type="evidence" value="ECO:0007669"/>
    <property type="project" value="TreeGrafter"/>
</dbReference>
<dbReference type="SUPFAM" id="SSF48464">
    <property type="entry name" value="ENTH/VHS domain"/>
    <property type="match status" value="1"/>
</dbReference>
<dbReference type="InterPro" id="IPR008942">
    <property type="entry name" value="ENTH_VHS"/>
</dbReference>
<dbReference type="GO" id="GO:0005543">
    <property type="term" value="F:phospholipid binding"/>
    <property type="evidence" value="ECO:0007669"/>
    <property type="project" value="TreeGrafter"/>
</dbReference>
<proteinExistence type="predicted"/>
<comment type="caution">
    <text evidence="3">The sequence shown here is derived from an EMBL/GenBank/DDBJ whole genome shotgun (WGS) entry which is preliminary data.</text>
</comment>
<keyword evidence="4" id="KW-1185">Reference proteome</keyword>
<dbReference type="CDD" id="cd16989">
    <property type="entry name" value="ENTH_EpsinR"/>
    <property type="match status" value="1"/>
</dbReference>
<feature type="domain" description="ENTH" evidence="2">
    <location>
        <begin position="16"/>
        <end position="149"/>
    </location>
</feature>
<dbReference type="AlphaFoldDB" id="A0AAW0PBM2"/>
<gene>
    <name evidence="3" type="ORF">WMY93_009480</name>
</gene>
<evidence type="ECO:0000256" key="1">
    <source>
        <dbReference type="SAM" id="MobiDB-lite"/>
    </source>
</evidence>
<name>A0AAW0PBM2_9GOBI</name>
<feature type="compositionally biased region" description="Basic and acidic residues" evidence="1">
    <location>
        <begin position="221"/>
        <end position="240"/>
    </location>
</feature>
<feature type="compositionally biased region" description="Polar residues" evidence="1">
    <location>
        <begin position="472"/>
        <end position="482"/>
    </location>
</feature>
<evidence type="ECO:0000259" key="2">
    <source>
        <dbReference type="PROSITE" id="PS50942"/>
    </source>
</evidence>
<sequence length="587" mass="63822">MLNMWKVRELVDKATNMVMNYTEIESKVREATNDDPWGPSGQLMSEISRATFMYEHYQEVMGMLWTRMLKENRKNWRRVYKSLLLLSHLIRNGSERVVTSAREHLFDLRSLESYHFVDENGKDQGTNVRHKVKELVEFVQDDERLREERKKAKKNRDKFVGVSSDSMGYRSYSGDRYDSSDRKSKWDDDFDNKSQFPFSDKIGEISDKIGSTINDTINTFRKKDRDDSPDRFSDHEEDKRRSHNGQSSKEFKDEEETVTTKRDKTPETTPKQTQPSAPQSSSTGLADLLMVDTTPSQPAASDLIGGFADFTSPSASAGLSTGTVAAAGSSSNGDFGEWNAFPGGQMPAAAQSADVGGTDLFGTALSTPAPVPAPAPAAPSADLFDLMGPTQTLTTLQSLNFSMTQSMTSTMLPQSQSQPFQMGGPLTPQPMQPAGPAQGAAPKAALPSTWTDHSVNISLDFLGHQPPKPAQPSLNTLQQGNQPQAAMLSQGFSAMNLGPAAARPAAAPMMHPGAQMGMGGMGMAPNPGMMGMGMGMGMNMNMGMPHPGMTMGMPSAAMAMGGMSMNPAMVQQPKQPDAFADFANFGK</sequence>
<reference evidence="4" key="1">
    <citation type="submission" date="2024-04" db="EMBL/GenBank/DDBJ databases">
        <title>Salinicola lusitanus LLJ914,a marine bacterium isolated from the Okinawa Trough.</title>
        <authorList>
            <person name="Li J."/>
        </authorList>
    </citation>
    <scope>NUCLEOTIDE SEQUENCE [LARGE SCALE GENOMIC DNA]</scope>
</reference>
<feature type="compositionally biased region" description="Low complexity" evidence="1">
    <location>
        <begin position="434"/>
        <end position="446"/>
    </location>
</feature>
<dbReference type="Pfam" id="PF01417">
    <property type="entry name" value="ENTH"/>
    <property type="match status" value="1"/>
</dbReference>
<evidence type="ECO:0000313" key="4">
    <source>
        <dbReference type="Proteomes" id="UP001460270"/>
    </source>
</evidence>
<dbReference type="PANTHER" id="PTHR12276">
    <property type="entry name" value="EPSIN/ENT-RELATED"/>
    <property type="match status" value="1"/>
</dbReference>
<dbReference type="GO" id="GO:0030276">
    <property type="term" value="F:clathrin binding"/>
    <property type="evidence" value="ECO:0007669"/>
    <property type="project" value="TreeGrafter"/>
</dbReference>
<organism evidence="3 4">
    <name type="scientific">Mugilogobius chulae</name>
    <name type="common">yellowstripe goby</name>
    <dbReference type="NCBI Taxonomy" id="88201"/>
    <lineage>
        <taxon>Eukaryota</taxon>
        <taxon>Metazoa</taxon>
        <taxon>Chordata</taxon>
        <taxon>Craniata</taxon>
        <taxon>Vertebrata</taxon>
        <taxon>Euteleostomi</taxon>
        <taxon>Actinopterygii</taxon>
        <taxon>Neopterygii</taxon>
        <taxon>Teleostei</taxon>
        <taxon>Neoteleostei</taxon>
        <taxon>Acanthomorphata</taxon>
        <taxon>Gobiaria</taxon>
        <taxon>Gobiiformes</taxon>
        <taxon>Gobioidei</taxon>
        <taxon>Gobiidae</taxon>
        <taxon>Gobionellinae</taxon>
        <taxon>Mugilogobius</taxon>
    </lineage>
</organism>